<feature type="domain" description="DAGKc" evidence="12">
    <location>
        <begin position="17"/>
        <end position="155"/>
    </location>
</feature>
<dbReference type="InterPro" id="IPR016064">
    <property type="entry name" value="NAD/diacylglycerol_kinase_sf"/>
</dbReference>
<sequence length="318" mass="34414">MSAALVARKGEDKEISLEKHHLRLILNGKSADRDDVRDAVEAVRAMGHKVSVRVTYEAGDVERLVHDALRDHENDRIDTLVSGGGDGTLNEVLDAALHDLKDGEKPPFSFAVLPLGTANDFAHHIGLDPADVTSCLRFAARASAKPTDIGEVNGCVFVNMATGGFGTQVTSQTDPNLKRVLGGAAYLFTGLQRFSELSACEARIEAEDFSWEGSFLALAIGNGRRAGGGIRLCPDAILDDGYLDLTIVPFPQSGKVIDLLSALLDSGVEDINGGPIQRKVRNMKIETQQPVQFNLDGEPMNGQSWQIGIRHHQIDLRR</sequence>
<keyword evidence="3" id="KW-0808">Transferase</keyword>
<dbReference type="GO" id="GO:0016301">
    <property type="term" value="F:kinase activity"/>
    <property type="evidence" value="ECO:0007669"/>
    <property type="project" value="UniProtKB-KW"/>
</dbReference>
<dbReference type="InterPro" id="IPR017438">
    <property type="entry name" value="ATP-NAD_kinase_N"/>
</dbReference>
<dbReference type="PROSITE" id="PS50146">
    <property type="entry name" value="DAGK"/>
    <property type="match status" value="1"/>
</dbReference>
<keyword evidence="5" id="KW-0547">Nucleotide-binding</keyword>
<keyword evidence="6" id="KW-0418">Kinase</keyword>
<organism evidence="13 14">
    <name type="scientific">Roseibium aggregatum (strain ATCC 25650 / DSM 13394 / JCM 20685 / NBRC 16684 / NCIMB 2208 / IAM 12614 / B1)</name>
    <name type="common">Stappia aggregata</name>
    <dbReference type="NCBI Taxonomy" id="384765"/>
    <lineage>
        <taxon>Bacteria</taxon>
        <taxon>Pseudomonadati</taxon>
        <taxon>Pseudomonadota</taxon>
        <taxon>Alphaproteobacteria</taxon>
        <taxon>Hyphomicrobiales</taxon>
        <taxon>Stappiaceae</taxon>
        <taxon>Roseibium</taxon>
    </lineage>
</organism>
<dbReference type="SUPFAM" id="SSF111331">
    <property type="entry name" value="NAD kinase/diacylglycerol kinase-like"/>
    <property type="match status" value="1"/>
</dbReference>
<dbReference type="GO" id="GO:0005524">
    <property type="term" value="F:ATP binding"/>
    <property type="evidence" value="ECO:0007669"/>
    <property type="project" value="UniProtKB-KW"/>
</dbReference>
<dbReference type="GO" id="GO:0005886">
    <property type="term" value="C:plasma membrane"/>
    <property type="evidence" value="ECO:0007669"/>
    <property type="project" value="TreeGrafter"/>
</dbReference>
<reference evidence="13 14" key="1">
    <citation type="submission" date="2006-05" db="EMBL/GenBank/DDBJ databases">
        <authorList>
            <person name="King G."/>
            <person name="Ferriera S."/>
            <person name="Johnson J."/>
            <person name="Kravitz S."/>
            <person name="Beeson K."/>
            <person name="Sutton G."/>
            <person name="Rogers Y.-H."/>
            <person name="Friedman R."/>
            <person name="Frazier M."/>
            <person name="Venter J.C."/>
        </authorList>
    </citation>
    <scope>NUCLEOTIDE SEQUENCE [LARGE SCALE GENOMIC DNA]</scope>
    <source>
        <strain evidence="14">ATCC 25650 / DSM 13394 / JCM 20685 / NBRC 16684 / NCIMB 2208 / IAM 12614 / B1</strain>
    </source>
</reference>
<dbReference type="Pfam" id="PF19279">
    <property type="entry name" value="YegS_C"/>
    <property type="match status" value="1"/>
</dbReference>
<keyword evidence="7" id="KW-0067">ATP-binding</keyword>
<evidence type="ECO:0000313" key="13">
    <source>
        <dbReference type="EMBL" id="EAV43456.1"/>
    </source>
</evidence>
<comment type="caution">
    <text evidence="13">The sequence shown here is derived from an EMBL/GenBank/DDBJ whole genome shotgun (WGS) entry which is preliminary data.</text>
</comment>
<dbReference type="GO" id="GO:0046872">
    <property type="term" value="F:metal ion binding"/>
    <property type="evidence" value="ECO:0007669"/>
    <property type="project" value="UniProtKB-KW"/>
</dbReference>
<comment type="cofactor">
    <cofactor evidence="1">
        <name>Mg(2+)</name>
        <dbReference type="ChEBI" id="CHEBI:18420"/>
    </cofactor>
</comment>
<evidence type="ECO:0000256" key="6">
    <source>
        <dbReference type="ARBA" id="ARBA00022777"/>
    </source>
</evidence>
<keyword evidence="10" id="KW-0594">Phospholipid biosynthesis</keyword>
<dbReference type="InterPro" id="IPR001206">
    <property type="entry name" value="Diacylglycerol_kinase_cat_dom"/>
</dbReference>
<evidence type="ECO:0000256" key="4">
    <source>
        <dbReference type="ARBA" id="ARBA00022723"/>
    </source>
</evidence>
<dbReference type="Proteomes" id="UP000004848">
    <property type="component" value="Unassembled WGS sequence"/>
</dbReference>
<evidence type="ECO:0000256" key="7">
    <source>
        <dbReference type="ARBA" id="ARBA00022840"/>
    </source>
</evidence>
<dbReference type="PANTHER" id="PTHR12358:SF106">
    <property type="entry name" value="LIPID KINASE YEGS"/>
    <property type="match status" value="1"/>
</dbReference>
<dbReference type="EMBL" id="AAUW01000009">
    <property type="protein sequence ID" value="EAV43456.1"/>
    <property type="molecule type" value="Genomic_DNA"/>
</dbReference>
<keyword evidence="11" id="KW-1208">Phospholipid metabolism</keyword>
<dbReference type="InterPro" id="IPR050187">
    <property type="entry name" value="Lipid_Phosphate_FormReg"/>
</dbReference>
<evidence type="ECO:0000256" key="9">
    <source>
        <dbReference type="ARBA" id="ARBA00023098"/>
    </source>
</evidence>
<keyword evidence="9" id="KW-0443">Lipid metabolism</keyword>
<dbReference type="PANTHER" id="PTHR12358">
    <property type="entry name" value="SPHINGOSINE KINASE"/>
    <property type="match status" value="1"/>
</dbReference>
<keyword evidence="8" id="KW-0460">Magnesium</keyword>
<evidence type="ECO:0000313" key="14">
    <source>
        <dbReference type="Proteomes" id="UP000004848"/>
    </source>
</evidence>
<dbReference type="AlphaFoldDB" id="A0NU54"/>
<accession>A0NU54</accession>
<dbReference type="Gene3D" id="2.60.200.40">
    <property type="match status" value="1"/>
</dbReference>
<evidence type="ECO:0000256" key="1">
    <source>
        <dbReference type="ARBA" id="ARBA00001946"/>
    </source>
</evidence>
<proteinExistence type="predicted"/>
<evidence type="ECO:0000256" key="11">
    <source>
        <dbReference type="ARBA" id="ARBA00023264"/>
    </source>
</evidence>
<name>A0NU54_ROSAI</name>
<keyword evidence="4" id="KW-0479">Metal-binding</keyword>
<keyword evidence="2" id="KW-0444">Lipid biosynthesis</keyword>
<dbReference type="InterPro" id="IPR045540">
    <property type="entry name" value="YegS/DAGK_C"/>
</dbReference>
<evidence type="ECO:0000259" key="12">
    <source>
        <dbReference type="PROSITE" id="PS50146"/>
    </source>
</evidence>
<dbReference type="Pfam" id="PF00781">
    <property type="entry name" value="DAGK_cat"/>
    <property type="match status" value="1"/>
</dbReference>
<dbReference type="InterPro" id="IPR005218">
    <property type="entry name" value="Diacylglycerol/lipid_kinase"/>
</dbReference>
<dbReference type="eggNOG" id="COG1597">
    <property type="taxonomic scope" value="Bacteria"/>
</dbReference>
<evidence type="ECO:0000256" key="8">
    <source>
        <dbReference type="ARBA" id="ARBA00022842"/>
    </source>
</evidence>
<dbReference type="NCBIfam" id="NF009602">
    <property type="entry name" value="PRK13054.1"/>
    <property type="match status" value="1"/>
</dbReference>
<evidence type="ECO:0000256" key="10">
    <source>
        <dbReference type="ARBA" id="ARBA00023209"/>
    </source>
</evidence>
<dbReference type="SMART" id="SM00046">
    <property type="entry name" value="DAGKc"/>
    <property type="match status" value="1"/>
</dbReference>
<gene>
    <name evidence="13" type="ORF">SIAM614_02226</name>
</gene>
<dbReference type="GO" id="GO:0008654">
    <property type="term" value="P:phospholipid biosynthetic process"/>
    <property type="evidence" value="ECO:0007669"/>
    <property type="project" value="UniProtKB-KW"/>
</dbReference>
<dbReference type="Gene3D" id="3.40.50.10330">
    <property type="entry name" value="Probable inorganic polyphosphate/atp-NAD kinase, domain 1"/>
    <property type="match status" value="1"/>
</dbReference>
<dbReference type="NCBIfam" id="TIGR00147">
    <property type="entry name" value="YegS/Rv2252/BmrU family lipid kinase"/>
    <property type="match status" value="1"/>
</dbReference>
<protein>
    <recommendedName>
        <fullName evidence="12">DAGKc domain-containing protein</fullName>
    </recommendedName>
</protein>
<evidence type="ECO:0000256" key="2">
    <source>
        <dbReference type="ARBA" id="ARBA00022516"/>
    </source>
</evidence>
<evidence type="ECO:0000256" key="3">
    <source>
        <dbReference type="ARBA" id="ARBA00022679"/>
    </source>
</evidence>
<evidence type="ECO:0000256" key="5">
    <source>
        <dbReference type="ARBA" id="ARBA00022741"/>
    </source>
</evidence>